<comment type="subcellular location">
    <subcellularLocation>
        <location evidence="2">Cytoplasm</location>
    </subcellularLocation>
</comment>
<dbReference type="InterPro" id="IPR009242">
    <property type="entry name" value="DUF896"/>
</dbReference>
<dbReference type="HAMAP" id="MF_01103">
    <property type="entry name" value="UPF0291"/>
    <property type="match status" value="1"/>
</dbReference>
<reference evidence="4 5" key="1">
    <citation type="submission" date="2016-10" db="EMBL/GenBank/DDBJ databases">
        <authorList>
            <person name="de Groot N.N."/>
        </authorList>
    </citation>
    <scope>NUCLEOTIDE SEQUENCE [LARGE SCALE GENOMIC DNA]</scope>
    <source>
        <strain evidence="4 5">DSM 21771</strain>
    </source>
</reference>
<evidence type="ECO:0000256" key="2">
    <source>
        <dbReference type="HAMAP-Rule" id="MF_01103"/>
    </source>
</evidence>
<name>A0A1G8PUR8_9BACI</name>
<dbReference type="RefSeq" id="WP_090398926.1">
    <property type="nucleotide sequence ID" value="NZ_FNEN01000009.1"/>
</dbReference>
<dbReference type="Proteomes" id="UP000198853">
    <property type="component" value="Unassembled WGS sequence"/>
</dbReference>
<evidence type="ECO:0000313" key="4">
    <source>
        <dbReference type="EMBL" id="SDI96108.1"/>
    </source>
</evidence>
<feature type="region of interest" description="Disordered" evidence="3">
    <location>
        <begin position="1"/>
        <end position="30"/>
    </location>
</feature>
<feature type="compositionally biased region" description="Basic and acidic residues" evidence="3">
    <location>
        <begin position="1"/>
        <end position="19"/>
    </location>
</feature>
<comment type="similarity">
    <text evidence="2">Belongs to the UPF0291 family.</text>
</comment>
<dbReference type="GO" id="GO:0005737">
    <property type="term" value="C:cytoplasm"/>
    <property type="evidence" value="ECO:0007669"/>
    <property type="project" value="UniProtKB-SubCell"/>
</dbReference>
<organism evidence="4 5">
    <name type="scientific">Natribacillus halophilus</name>
    <dbReference type="NCBI Taxonomy" id="549003"/>
    <lineage>
        <taxon>Bacteria</taxon>
        <taxon>Bacillati</taxon>
        <taxon>Bacillota</taxon>
        <taxon>Bacilli</taxon>
        <taxon>Bacillales</taxon>
        <taxon>Bacillaceae</taxon>
        <taxon>Natribacillus</taxon>
    </lineage>
</organism>
<dbReference type="PANTHER" id="PTHR37300:SF1">
    <property type="entry name" value="UPF0291 PROTEIN YNZC"/>
    <property type="match status" value="1"/>
</dbReference>
<dbReference type="PANTHER" id="PTHR37300">
    <property type="entry name" value="UPF0291 PROTEIN CBO2609/CLC_2481"/>
    <property type="match status" value="1"/>
</dbReference>
<keyword evidence="1 2" id="KW-0963">Cytoplasm</keyword>
<gene>
    <name evidence="4" type="ORF">SAMN04488123_109117</name>
</gene>
<sequence>MISDEKLDRINELAKREKTTGLTTEEENEQKDLREEYLKNFRTSFKQQIQNVTVVDEEGNEVTPDKLRTAKTHRRSY</sequence>
<evidence type="ECO:0000256" key="3">
    <source>
        <dbReference type="SAM" id="MobiDB-lite"/>
    </source>
</evidence>
<keyword evidence="5" id="KW-1185">Reference proteome</keyword>
<evidence type="ECO:0000256" key="1">
    <source>
        <dbReference type="ARBA" id="ARBA00022490"/>
    </source>
</evidence>
<accession>A0A1G8PUR8</accession>
<protein>
    <recommendedName>
        <fullName evidence="2">UPF0291 protein SAMN04488123_109117</fullName>
    </recommendedName>
</protein>
<dbReference type="SUPFAM" id="SSF158221">
    <property type="entry name" value="YnzC-like"/>
    <property type="match status" value="1"/>
</dbReference>
<dbReference type="Gene3D" id="1.10.287.540">
    <property type="entry name" value="Helix hairpin bin"/>
    <property type="match status" value="1"/>
</dbReference>
<dbReference type="AlphaFoldDB" id="A0A1G8PUR8"/>
<dbReference type="EMBL" id="FNEN01000009">
    <property type="protein sequence ID" value="SDI96108.1"/>
    <property type="molecule type" value="Genomic_DNA"/>
</dbReference>
<dbReference type="OrthoDB" id="390105at2"/>
<proteinExistence type="inferred from homology"/>
<dbReference type="Pfam" id="PF05979">
    <property type="entry name" value="DUF896"/>
    <property type="match status" value="1"/>
</dbReference>
<feature type="region of interest" description="Disordered" evidence="3">
    <location>
        <begin position="57"/>
        <end position="77"/>
    </location>
</feature>
<evidence type="ECO:0000313" key="5">
    <source>
        <dbReference type="Proteomes" id="UP000198853"/>
    </source>
</evidence>